<feature type="region of interest" description="Disordered" evidence="1">
    <location>
        <begin position="83"/>
        <end position="121"/>
    </location>
</feature>
<proteinExistence type="predicted"/>
<accession>A0AAD9Z3T5</accession>
<organism evidence="2 3">
    <name type="scientific">Lepraria neglecta</name>
    <dbReference type="NCBI Taxonomy" id="209136"/>
    <lineage>
        <taxon>Eukaryota</taxon>
        <taxon>Fungi</taxon>
        <taxon>Dikarya</taxon>
        <taxon>Ascomycota</taxon>
        <taxon>Pezizomycotina</taxon>
        <taxon>Lecanoromycetes</taxon>
        <taxon>OSLEUM clade</taxon>
        <taxon>Lecanoromycetidae</taxon>
        <taxon>Lecanorales</taxon>
        <taxon>Lecanorineae</taxon>
        <taxon>Stereocaulaceae</taxon>
        <taxon>Lepraria</taxon>
    </lineage>
</organism>
<keyword evidence="3" id="KW-1185">Reference proteome</keyword>
<name>A0AAD9Z3T5_9LECA</name>
<dbReference type="AlphaFoldDB" id="A0AAD9Z3T5"/>
<evidence type="ECO:0000313" key="3">
    <source>
        <dbReference type="Proteomes" id="UP001276659"/>
    </source>
</evidence>
<dbReference type="EMBL" id="JASNWA010000009">
    <property type="protein sequence ID" value="KAK3170178.1"/>
    <property type="molecule type" value="Genomic_DNA"/>
</dbReference>
<evidence type="ECO:0000256" key="1">
    <source>
        <dbReference type="SAM" id="MobiDB-lite"/>
    </source>
</evidence>
<feature type="compositionally biased region" description="Basic and acidic residues" evidence="1">
    <location>
        <begin position="90"/>
        <end position="102"/>
    </location>
</feature>
<reference evidence="2" key="1">
    <citation type="submission" date="2022-11" db="EMBL/GenBank/DDBJ databases">
        <title>Chromosomal genome sequence assembly and mating type (MAT) locus characterization of the leprose asexual lichenized fungus Lepraria neglecta (Nyl.) Erichsen.</title>
        <authorList>
            <person name="Allen J.L."/>
            <person name="Pfeffer B."/>
        </authorList>
    </citation>
    <scope>NUCLEOTIDE SEQUENCE</scope>
    <source>
        <strain evidence="2">Allen 5258</strain>
    </source>
</reference>
<feature type="compositionally biased region" description="Basic and acidic residues" evidence="1">
    <location>
        <begin position="38"/>
        <end position="51"/>
    </location>
</feature>
<dbReference type="Proteomes" id="UP001276659">
    <property type="component" value="Unassembled WGS sequence"/>
</dbReference>
<feature type="compositionally biased region" description="Polar residues" evidence="1">
    <location>
        <begin position="52"/>
        <end position="71"/>
    </location>
</feature>
<sequence>MEKVRMPEQDILTKMCSQECGKVRREPSGLERSGQISLRKEQADAAGRKEQANVNPSMYPQSTIDTQPSLPFSHNQAIEALRSRCSRGSMSHDDDSPYDRSDLPTVAMPCAMSSASGADQR</sequence>
<gene>
    <name evidence="2" type="ORF">OEA41_009564</name>
</gene>
<feature type="region of interest" description="Disordered" evidence="1">
    <location>
        <begin position="20"/>
        <end position="71"/>
    </location>
</feature>
<comment type="caution">
    <text evidence="2">The sequence shown here is derived from an EMBL/GenBank/DDBJ whole genome shotgun (WGS) entry which is preliminary data.</text>
</comment>
<protein>
    <submittedName>
        <fullName evidence="2">Uncharacterized protein</fullName>
    </submittedName>
</protein>
<evidence type="ECO:0000313" key="2">
    <source>
        <dbReference type="EMBL" id="KAK3170178.1"/>
    </source>
</evidence>